<gene>
    <name evidence="3" type="ORF">ACFONL_19015</name>
</gene>
<dbReference type="InterPro" id="IPR000639">
    <property type="entry name" value="Epox_hydrolase-like"/>
</dbReference>
<dbReference type="PANTHER" id="PTHR43329">
    <property type="entry name" value="EPOXIDE HYDROLASE"/>
    <property type="match status" value="1"/>
</dbReference>
<accession>A0ABV7UM99</accession>
<evidence type="ECO:0000313" key="4">
    <source>
        <dbReference type="Proteomes" id="UP001595704"/>
    </source>
</evidence>
<dbReference type="Proteomes" id="UP001595704">
    <property type="component" value="Unassembled WGS sequence"/>
</dbReference>
<comment type="caution">
    <text evidence="3">The sequence shown here is derived from an EMBL/GenBank/DDBJ whole genome shotgun (WGS) entry which is preliminary data.</text>
</comment>
<reference evidence="4" key="1">
    <citation type="journal article" date="2019" name="Int. J. Syst. Evol. Microbiol.">
        <title>The Global Catalogue of Microorganisms (GCM) 10K type strain sequencing project: providing services to taxonomists for standard genome sequencing and annotation.</title>
        <authorList>
            <consortium name="The Broad Institute Genomics Platform"/>
            <consortium name="The Broad Institute Genome Sequencing Center for Infectious Disease"/>
            <person name="Wu L."/>
            <person name="Ma J."/>
        </authorList>
    </citation>
    <scope>NUCLEOTIDE SEQUENCE [LARGE SCALE GENOMIC DNA]</scope>
    <source>
        <strain evidence="4">KCTC 42282</strain>
    </source>
</reference>
<evidence type="ECO:0000259" key="2">
    <source>
        <dbReference type="Pfam" id="PF00561"/>
    </source>
</evidence>
<dbReference type="Gene3D" id="3.40.50.1820">
    <property type="entry name" value="alpha/beta hydrolase"/>
    <property type="match status" value="1"/>
</dbReference>
<dbReference type="GO" id="GO:0016787">
    <property type="term" value="F:hydrolase activity"/>
    <property type="evidence" value="ECO:0007669"/>
    <property type="project" value="UniProtKB-KW"/>
</dbReference>
<feature type="domain" description="AB hydrolase-1" evidence="2">
    <location>
        <begin position="18"/>
        <end position="300"/>
    </location>
</feature>
<keyword evidence="1 3" id="KW-0378">Hydrolase</keyword>
<name>A0ABV7UM99_9HYPH</name>
<sequence>MIETNGIRLRAAMAGEGPLVVLVHGFPESWAAWRHQIGPIAKAGFKVCAIDCRGYGGSDKPHPVEAYDLESMTADIAGVVAAEGGGAPGVLIGHDWGAYLVWNTALLHPDRIRAVAGLSVPFMGVSERTLIDALKPVYADRGKFFYQDYFQAPGVAEAEAEADLGAFVRRFYFWLAGEAPDGLGDNRPASARVLDGLPDPQPFPGWMTEKDIAYLVSEFRQSGLRGPLNRYRNQHRDVAFMTPWRGRQIQQPALYIGGARDVVLSMVPGLDMIAAMRANVPHLTDAVILEGCGHWTQQERPEEVTAALVNWLKSLPDER</sequence>
<dbReference type="EMBL" id="JBHRYC010000093">
    <property type="protein sequence ID" value="MFC3639433.1"/>
    <property type="molecule type" value="Genomic_DNA"/>
</dbReference>
<organism evidence="3 4">
    <name type="scientific">Camelimonas fluminis</name>
    <dbReference type="NCBI Taxonomy" id="1576911"/>
    <lineage>
        <taxon>Bacteria</taxon>
        <taxon>Pseudomonadati</taxon>
        <taxon>Pseudomonadota</taxon>
        <taxon>Alphaproteobacteria</taxon>
        <taxon>Hyphomicrobiales</taxon>
        <taxon>Chelatococcaceae</taxon>
        <taxon>Camelimonas</taxon>
    </lineage>
</organism>
<proteinExistence type="predicted"/>
<evidence type="ECO:0000256" key="1">
    <source>
        <dbReference type="ARBA" id="ARBA00022801"/>
    </source>
</evidence>
<dbReference type="InterPro" id="IPR000073">
    <property type="entry name" value="AB_hydrolase_1"/>
</dbReference>
<dbReference type="SUPFAM" id="SSF53474">
    <property type="entry name" value="alpha/beta-Hydrolases"/>
    <property type="match status" value="1"/>
</dbReference>
<dbReference type="Pfam" id="PF00561">
    <property type="entry name" value="Abhydrolase_1"/>
    <property type="match status" value="1"/>
</dbReference>
<dbReference type="RefSeq" id="WP_244643047.1">
    <property type="nucleotide sequence ID" value="NZ_BNCG01000007.1"/>
</dbReference>
<dbReference type="PRINTS" id="PR00412">
    <property type="entry name" value="EPOXHYDRLASE"/>
</dbReference>
<protein>
    <submittedName>
        <fullName evidence="3">Alpha/beta fold hydrolase</fullName>
    </submittedName>
</protein>
<keyword evidence="4" id="KW-1185">Reference proteome</keyword>
<dbReference type="InterPro" id="IPR029058">
    <property type="entry name" value="AB_hydrolase_fold"/>
</dbReference>
<evidence type="ECO:0000313" key="3">
    <source>
        <dbReference type="EMBL" id="MFC3639433.1"/>
    </source>
</evidence>